<proteinExistence type="predicted"/>
<name>A0A0F9DNY8_9ZZZZ</name>
<reference evidence="1" key="1">
    <citation type="journal article" date="2015" name="Nature">
        <title>Complex archaea that bridge the gap between prokaryotes and eukaryotes.</title>
        <authorList>
            <person name="Spang A."/>
            <person name="Saw J.H."/>
            <person name="Jorgensen S.L."/>
            <person name="Zaremba-Niedzwiedzka K."/>
            <person name="Martijn J."/>
            <person name="Lind A.E."/>
            <person name="van Eijk R."/>
            <person name="Schleper C."/>
            <person name="Guy L."/>
            <person name="Ettema T.J."/>
        </authorList>
    </citation>
    <scope>NUCLEOTIDE SEQUENCE</scope>
</reference>
<comment type="caution">
    <text evidence="1">The sequence shown here is derived from an EMBL/GenBank/DDBJ whole genome shotgun (WGS) entry which is preliminary data.</text>
</comment>
<sequence>KLKELNKNKRINKNMNWYRKKALCEKNIISTSFFLSKEKRGMVKLAYMSKGHNTDFNDVDESDAYRCKVALTESQKRAVLTVVFMNDVHSFPLISETWKYSKDELRRAVKTFNRLVNVVEDLKAEYEDEEMPGPTLQGMAREAMRYIDIDRKKTLPSRSLEAAKYLDGETDWRSSIYGNRLPSQYPHEGKPIINISNTGNGTVNFTN</sequence>
<accession>A0A0F9DNY8</accession>
<feature type="non-terminal residue" evidence="1">
    <location>
        <position position="1"/>
    </location>
</feature>
<dbReference type="EMBL" id="LAZR01028152">
    <property type="protein sequence ID" value="KKL63483.1"/>
    <property type="molecule type" value="Genomic_DNA"/>
</dbReference>
<protein>
    <submittedName>
        <fullName evidence="1">Uncharacterized protein</fullName>
    </submittedName>
</protein>
<gene>
    <name evidence="1" type="ORF">LCGC14_2174620</name>
</gene>
<organism evidence="1">
    <name type="scientific">marine sediment metagenome</name>
    <dbReference type="NCBI Taxonomy" id="412755"/>
    <lineage>
        <taxon>unclassified sequences</taxon>
        <taxon>metagenomes</taxon>
        <taxon>ecological metagenomes</taxon>
    </lineage>
</organism>
<evidence type="ECO:0000313" key="1">
    <source>
        <dbReference type="EMBL" id="KKL63483.1"/>
    </source>
</evidence>
<dbReference type="AlphaFoldDB" id="A0A0F9DNY8"/>